<feature type="coiled-coil region" evidence="6">
    <location>
        <begin position="122"/>
        <end position="199"/>
    </location>
</feature>
<keyword evidence="4 6" id="KW-0175">Coiled coil</keyword>
<evidence type="ECO:0000256" key="2">
    <source>
        <dbReference type="ARBA" id="ARBA00022490"/>
    </source>
</evidence>
<reference evidence="10" key="2">
    <citation type="submission" date="2025-08" db="UniProtKB">
        <authorList>
            <consortium name="RefSeq"/>
        </authorList>
    </citation>
    <scope>IDENTIFICATION</scope>
    <source>
        <tissue evidence="10">Blood</tissue>
    </source>
</reference>
<evidence type="ECO:0000256" key="3">
    <source>
        <dbReference type="ARBA" id="ARBA00022553"/>
    </source>
</evidence>
<sequence>MEDEERRRKLEAGKAKLAEYRQRRSQSDGQKKKKKKTNKGSEQQEGEQEVSGERKELPATELSFSRTLRSGETVKHDQTYSIEPESEISTTAEDYSSEVNGHEMGEKSLDVGEEELYAPSRLQEMEDELAAKNMAVEELSRELEEIRATFGAEGVQQLQDFEAALKQRDGIITQLTANLQQARAEKDEVMREFLDLTEKSQKLQIQFQQLQAGESLRSSSISSAAADLLQARQQVLLYQQQLDERDTMVKSLQMQLEKRDGKLRGLQEQLEDRDGNVSSLQMQLVDRDGEIKGLWQQTEEMDGKVKCLHEQLQESEAKVSSLQERMLQMTQIQQRMSELETVSRNTEESFTQRFQEKDLRIEEQERLILEHQRSLSQLRDNLQESEKRFINISEQLEAKVCDLQGCEAELQASKEKERLSSGEILQLMGTVEALQKRYHQGSQSECEVLQRAEQDATRRLDHLRAELDEMYGQQIVQMKQELLSRHTEEMANTLNQHSTELKMVLDQHRNDIERLTSQLTQSTGEVNVLNVRVIELQQRLQEMQVLREKAEHDLTQTSQENILLQKQVQQLMENLRLKDQEKSQSEVHLQLHSTITDLQAQLASVQETSSELEAKHESEITNYRIKLEMLEREKDAVLDRMAESQEAELERLRTQLLFSHEEELSRLREDLQHESQMNVENLRDEFNQRHEETVQQLRNGYEERMRVAEDERSVLAAERTSLLQEIATLKNDLSQALEKSRVEELVSQLKELQAEIQELRQRQSEKVETDGVLCKNELTRECEQSWEEINTENKHLKERNVSLTEELKSLEEDHKMLVKKMDTLISENRQVNEMAEELKAEIERQKSTFSFAEKNFEVNYQELRAELEERLREQTLQYETNLQGLEMQLQNLKSETEHGSIQSLKEEDEEPDGGALVEKHTTELMEKLQRVELEKAGLVKQVEQKETEIKNMKLESAKLVDQIKSREVELRQVEQEKTGLFEQVEKKEEKVKMVEQEKAGLVEQLEQKEVELKRLELERAGLEEQTELKDLALKRVELEKVGLVQQVDLKEAELQQKEAELERMKLENAELVQQVDQNEVVLQQKEAQLQEIMLEKAELVQQVNQKAVELQQMEAELERMKIEKAEPVELQQKEVPLQRMKLGKVELTDQVQVKKAGLKVARKARQKASRVKSLEAKPDTKKQSQLKIQLSEVELQEEEACKTEQLLAPPLSQAAAEEESVRETDVSVVLRSDGVKQKTHGRTKIVAAAAAHSHTHTHTHTHTYTLTRTQPATAAATHTDRENKPESESEKQVESQYGETDLVPALTHTDSMEGFEHEECRLQMEAQRISLSQIHAAQLELLKERLPEWEEPGRPGGAKAGSPSLTSIAQDCTHLLQLISVLCGVEAVDVTDEQLQNLKPSTIREIIDTTRDVYQKLQQLDMDVLSSHTCLTTQSEDRNEMVFDDRSVRTEDDVHTSTLSELQEQLQEEVKHKMEIKEEVKLNMKLELYEEVKQKIELQEEQHMQEIQRLRSYYSEQIRETEERYTNQILLLQDRLQDMTPADTLHSMQSISAHLQEQQLQMRQCEMEEEIARVIVQMSVDFAKQSEMSRISMQHHRERQQDELSEETQVHTLSTQMRMNEFNGDYLQEGAEPEQVIHKEEEKGRGGMERLYPSMQCSNTQTEMLQRSGEGDEDKGEERERKKQDEQCEEEEVTVTSAHTEERLYQVLMDMLKMATLIEETIRDQPITPPAGMPEMDTSSPLSGATDTDEGLDMSQEAGLAVEGVGSVWSVSSRLQKVVEKLVITLTETQTRLEHARLTQTELMKEKFSHDQQITDLLIRQEELQQRLEEERAAREKLTQQLHHAEGLIDGYSGERRVLEEQVREGMTLQQQLEAELQMTNSQLQELQQERPDFSEQQDLLLRQQDSMKGGATEAELSLVEAAVDDAPEAGLLEETEKLMQEKVDVQRQAQKDHAELQEQVKQLEAELDEQVRAMAKLEETHLSESADLRQQIHALEKQLENNRRFLDEQAADREHERDVFQQEIQKLEQQLKSSSKPQADHREVEELSVALQEKSDWCSELLLRVEQLQRDVQERDEEIERQEERVRMLEEVLVSHDNRNITPTREDSKQYASMAGGADATLEALLQTEREALDRKEKEIVNLEEQLEQFRDELQNKSEEVQQLHMQLEIQRKEISTQQQDLQAHTSLKMVLEEKNRQIALLNEQIAKLQLSETTKPDNKEVEVKNELVRELESQVEYLRGEQDRLKRDNEEEVEQLNSVIEKLQQELSKIEHKQSAEDDEEDQHDELKQKMDQIQRELDTLKEDHSSLLRKYGSLQDERETEEEKEKKNEMLVLELEDVLREKTAALLVAQVQIHALEESATFTVTNLTKRVEMLENFLEERELELRDCRSEVDKAQSETGTLHLKVSQLEEKLKEKVATLSQLEHLETNIQTKEFESKIKSGTFLDDIGKKLELKVEHGEYLGQPVAGKEIGLKQQCEIEVDQKNDGKELESKVIAGEKIESKVVEPTAGLMESSSEMEVEQCSVNTVENLVLLMEKLRELEVELSSMSKTQELRKHLLAGSEEEVEEYEKMLTKLMDLLNQIKTTPTSPAATSSEFTSEMEKLIQELQEVKDQSEAAKEELDRFRNQSQNLQEQIQLKEELIEKLQEDLHRLSEASDCSSEKNSTVISALRQELHEVKGQAEATEEELNRCKEISQRLQEQIQEREMTIALLKDQVHKATGDVESSELLQELQEVKHEAAAIKEELNSYIERSLKLQEQIQVRDATIAQLMEEIQQLRTALTKSGEEKDLASSKKKTGRDHHGKVKGGSTAKDKQSLSRKNSTTPPLTPSANGSTSVSTVDVGTQVEGEGPGAELGAELEEVIGEYTERIGQIRDLHAAEIMDMENRHIAESESLKKENQRLEQECDTLRDSINKLRPIQVVRPDPSVSSPFRDGYTSDSSSEVGTEFRNTPEGARPDDTHLPDKIKALLREVHQEGMQVLSLSELSVCDDSADRSSLLAQITHLQAQLSQLQQDTHTNQQLPHTLGMTEKQTGERDRETEECERLKAELAQVKLELKTSQKTQHTHLRELDTLRAEVCVKASELDAASDRLAAEQRRARELQWEVERERSRADRRAEGEREALEDVRLALEEERQVSAQREAELSKYMALATQLQVQLESQNRQINDLSSDLQKEKEFNAELLKHTQHPLQVEDGIPSVADNVLQSLQAQLKEKQATLVELRAQAEQRVLQELEQKQKWQDERTLLQRRIDELQSLFQGERERGKGIEREKERLECRVVELMEKSSTNLSSPNERMGDWMLEQKSNRTMPLDSISIPFLNTAGATDVKDMDSAIAKLQQMSSQINRLTVEGADRESFSWLQRNVQDILSFLQKFSSAPLTGPESSALTTGGFSSVLTERLLRQNAELTGYISRLTEEKNELRNQILRLEEELRRLHHLKAHSSLRSGSEVLEGVSEVQREVWMREKSRMEKSLRQAEVEISRLRAEIRSDTVRDLSTVDADNATLKCNSAHSVQRIYGKYLRSESFRKALIYQKKYLLLLLGGFQECEEATLSLIAGMTGPHVYTHTTLLECVSHRHRGYTRFRSAARVCIAIFRMRFLVRRWQKVTGGSITISRNGVGQSPVMEVRNDSPYLQPYGERRGTNRGRTGRESPHTAHSTQHRYGGMSTDGGVLCSHLQNYDPDRALSDYITRLEALQRRLGSVQSGSSSYAQLHFGMRR</sequence>
<feature type="region of interest" description="Disordered" evidence="7">
    <location>
        <begin position="1725"/>
        <end position="1752"/>
    </location>
</feature>
<keyword evidence="9" id="KW-1185">Reference proteome</keyword>
<feature type="compositionally biased region" description="Polar residues" evidence="7">
    <location>
        <begin position="894"/>
        <end position="903"/>
    </location>
</feature>
<feature type="region of interest" description="Disordered" evidence="7">
    <location>
        <begin position="1657"/>
        <end position="1697"/>
    </location>
</feature>
<feature type="coiled-coil region" evidence="6">
    <location>
        <begin position="2999"/>
        <end position="3183"/>
    </location>
</feature>
<gene>
    <name evidence="10" type="primary">LOC108274785</name>
</gene>
<dbReference type="GO" id="GO:0007165">
    <property type="term" value="P:signal transduction"/>
    <property type="evidence" value="ECO:0007669"/>
    <property type="project" value="InterPro"/>
</dbReference>
<feature type="compositionally biased region" description="Basic and acidic residues" evidence="7">
    <location>
        <begin position="1"/>
        <end position="30"/>
    </location>
</feature>
<dbReference type="OrthoDB" id="2020852at2759"/>
<feature type="compositionally biased region" description="Basic and acidic residues" evidence="7">
    <location>
        <begin position="1676"/>
        <end position="1686"/>
    </location>
</feature>
<dbReference type="PANTHER" id="PTHR44981">
    <property type="entry name" value="PERICENTRIN-LIKE PROTEIN, ISOFORM F"/>
    <property type="match status" value="1"/>
</dbReference>
<feature type="compositionally biased region" description="Polar residues" evidence="7">
    <location>
        <begin position="1737"/>
        <end position="1746"/>
    </location>
</feature>
<feature type="coiled-coil region" evidence="6">
    <location>
        <begin position="928"/>
        <end position="1123"/>
    </location>
</feature>
<feature type="region of interest" description="Disordered" evidence="7">
    <location>
        <begin position="894"/>
        <end position="914"/>
    </location>
</feature>
<feature type="coiled-coil region" evidence="6">
    <location>
        <begin position="2381"/>
        <end position="2432"/>
    </location>
</feature>
<evidence type="ECO:0000256" key="7">
    <source>
        <dbReference type="SAM" id="MobiDB-lite"/>
    </source>
</evidence>
<evidence type="ECO:0000256" key="4">
    <source>
        <dbReference type="ARBA" id="ARBA00023054"/>
    </source>
</evidence>
<feature type="compositionally biased region" description="Basic and acidic residues" evidence="7">
    <location>
        <begin position="100"/>
        <end position="109"/>
    </location>
</feature>
<dbReference type="GeneID" id="108274785"/>
<protein>
    <submittedName>
        <fullName evidence="10">A-kinase anchor protein 9 isoform X1</fullName>
    </submittedName>
</protein>
<dbReference type="GO" id="GO:0005737">
    <property type="term" value="C:cytoplasm"/>
    <property type="evidence" value="ECO:0007669"/>
    <property type="project" value="UniProtKB-ARBA"/>
</dbReference>
<evidence type="ECO:0000256" key="6">
    <source>
        <dbReference type="SAM" id="Coils"/>
    </source>
</evidence>
<dbReference type="GO" id="GO:0060090">
    <property type="term" value="F:molecular adaptor activity"/>
    <property type="evidence" value="ECO:0007669"/>
    <property type="project" value="InterPro"/>
</dbReference>
<reference evidence="9" key="1">
    <citation type="journal article" date="2016" name="Nat. Commun.">
        <title>The channel catfish genome sequence provides insights into the evolution of scale formation in teleosts.</title>
        <authorList>
            <person name="Liu Z."/>
            <person name="Liu S."/>
            <person name="Yao J."/>
            <person name="Bao L."/>
            <person name="Zhang J."/>
            <person name="Li Y."/>
            <person name="Jiang C."/>
            <person name="Sun L."/>
            <person name="Wang R."/>
            <person name="Zhang Y."/>
            <person name="Zhou T."/>
            <person name="Zeng Q."/>
            <person name="Fu Q."/>
            <person name="Gao S."/>
            <person name="Li N."/>
            <person name="Koren S."/>
            <person name="Jiang Y."/>
            <person name="Zimin A."/>
            <person name="Xu P."/>
            <person name="Phillippy A.M."/>
            <person name="Geng X."/>
            <person name="Song L."/>
            <person name="Sun F."/>
            <person name="Li C."/>
            <person name="Wang X."/>
            <person name="Chen A."/>
            <person name="Jin Y."/>
            <person name="Yuan Z."/>
            <person name="Yang Y."/>
            <person name="Tan S."/>
            <person name="Peatman E."/>
            <person name="Lu J."/>
            <person name="Qin Z."/>
            <person name="Dunham R."/>
            <person name="Li Z."/>
            <person name="Sonstegard T."/>
            <person name="Feng J."/>
            <person name="Danzmann R.G."/>
            <person name="Schroeder S."/>
            <person name="Scheffler B."/>
            <person name="Duke M.V."/>
            <person name="Ballard L."/>
            <person name="Kucuktas H."/>
            <person name="Kaltenboeck L."/>
            <person name="Liu H."/>
            <person name="Armbruster J."/>
            <person name="Xie Y."/>
            <person name="Kirby M.L."/>
            <person name="Tian Y."/>
            <person name="Flanagan M.E."/>
            <person name="Mu W."/>
            <person name="Waldbieser G.C."/>
        </authorList>
    </citation>
    <scope>NUCLEOTIDE SEQUENCE [LARGE SCALE GENOMIC DNA]</scope>
    <source>
        <strain evidence="9">SDA103</strain>
    </source>
</reference>
<feature type="region of interest" description="Disordered" evidence="7">
    <location>
        <begin position="2786"/>
        <end position="2857"/>
    </location>
</feature>
<feature type="compositionally biased region" description="Basic and acidic residues" evidence="7">
    <location>
        <begin position="3642"/>
        <end position="3658"/>
    </location>
</feature>
<keyword evidence="5" id="KW-0206">Cytoskeleton</keyword>
<feature type="coiled-coil region" evidence="6">
    <location>
        <begin position="498"/>
        <end position="662"/>
    </location>
</feature>
<feature type="coiled-coil region" evidence="6">
    <location>
        <begin position="1814"/>
        <end position="1897"/>
    </location>
</feature>
<feature type="region of interest" description="Disordered" evidence="7">
    <location>
        <begin position="1249"/>
        <end position="1299"/>
    </location>
</feature>
<keyword evidence="2" id="KW-0963">Cytoplasm</keyword>
<dbReference type="RefSeq" id="XP_053541998.1">
    <property type="nucleotide sequence ID" value="XM_053686023.1"/>
</dbReference>
<accession>A0A9F7TNN8</accession>
<feature type="region of interest" description="Disordered" evidence="7">
    <location>
        <begin position="3634"/>
        <end position="3669"/>
    </location>
</feature>
<evidence type="ECO:0000313" key="9">
    <source>
        <dbReference type="Proteomes" id="UP000221080"/>
    </source>
</evidence>
<feature type="coiled-coil region" evidence="6">
    <location>
        <begin position="2127"/>
        <end position="2344"/>
    </location>
</feature>
<dbReference type="Pfam" id="PF10495">
    <property type="entry name" value="PACT_coil_coil"/>
    <property type="match status" value="1"/>
</dbReference>
<dbReference type="InterPro" id="IPR019528">
    <property type="entry name" value="PACT_domain"/>
</dbReference>
<evidence type="ECO:0000256" key="1">
    <source>
        <dbReference type="ARBA" id="ARBA00004300"/>
    </source>
</evidence>
<evidence type="ECO:0000259" key="8">
    <source>
        <dbReference type="Pfam" id="PF10495"/>
    </source>
</evidence>
<feature type="coiled-coil region" evidence="6">
    <location>
        <begin position="3409"/>
        <end position="3498"/>
    </location>
</feature>
<feature type="coiled-coil region" evidence="6">
    <location>
        <begin position="3209"/>
        <end position="3289"/>
    </location>
</feature>
<evidence type="ECO:0000256" key="5">
    <source>
        <dbReference type="ARBA" id="ARBA00023212"/>
    </source>
</evidence>
<feature type="compositionally biased region" description="Polar residues" evidence="7">
    <location>
        <begin position="2822"/>
        <end position="2846"/>
    </location>
</feature>
<feature type="coiled-coil region" evidence="6">
    <location>
        <begin position="2889"/>
        <end position="2916"/>
    </location>
</feature>
<feature type="domain" description="Pericentrin/AKAP-450 centrosomal targeting" evidence="8">
    <location>
        <begin position="3524"/>
        <end position="3608"/>
    </location>
</feature>
<dbReference type="KEGG" id="ipu:108274785"/>
<dbReference type="Proteomes" id="UP000221080">
    <property type="component" value="Chromosome 14"/>
</dbReference>
<name>A0A9F7TNN8_ICTPU</name>
<feature type="coiled-coil region" evidence="6">
    <location>
        <begin position="1459"/>
        <end position="1524"/>
    </location>
</feature>
<organism evidence="9 10">
    <name type="scientific">Ictalurus punctatus</name>
    <name type="common">Channel catfish</name>
    <name type="synonym">Silurus punctatus</name>
    <dbReference type="NCBI Taxonomy" id="7998"/>
    <lineage>
        <taxon>Eukaryota</taxon>
        <taxon>Metazoa</taxon>
        <taxon>Chordata</taxon>
        <taxon>Craniata</taxon>
        <taxon>Vertebrata</taxon>
        <taxon>Euteleostomi</taxon>
        <taxon>Actinopterygii</taxon>
        <taxon>Neopterygii</taxon>
        <taxon>Teleostei</taxon>
        <taxon>Ostariophysi</taxon>
        <taxon>Siluriformes</taxon>
        <taxon>Ictaluridae</taxon>
        <taxon>Ictalurus</taxon>
    </lineage>
</organism>
<dbReference type="InterPro" id="IPR028745">
    <property type="entry name" value="AKAP9/Pericentrin"/>
</dbReference>
<feature type="region of interest" description="Disordered" evidence="7">
    <location>
        <begin position="2928"/>
        <end position="2965"/>
    </location>
</feature>
<feature type="compositionally biased region" description="Basic residues" evidence="7">
    <location>
        <begin position="2797"/>
        <end position="2809"/>
    </location>
</feature>
<feature type="coiled-coil region" evidence="6">
    <location>
        <begin position="446"/>
        <end position="473"/>
    </location>
</feature>
<feature type="compositionally biased region" description="Basic and acidic residues" evidence="7">
    <location>
        <begin position="1278"/>
        <end position="1293"/>
    </location>
</feature>
<feature type="compositionally biased region" description="Polar residues" evidence="7">
    <location>
        <begin position="87"/>
        <end position="99"/>
    </location>
</feature>
<feature type="coiled-coil region" evidence="6">
    <location>
        <begin position="2059"/>
        <end position="2100"/>
    </location>
</feature>
<feature type="coiled-coil region" evidence="6">
    <location>
        <begin position="305"/>
        <end position="395"/>
    </location>
</feature>
<feature type="region of interest" description="Disordered" evidence="7">
    <location>
        <begin position="1"/>
        <end position="109"/>
    </location>
</feature>
<dbReference type="GO" id="GO:0005813">
    <property type="term" value="C:centrosome"/>
    <property type="evidence" value="ECO:0007669"/>
    <property type="project" value="UniProtKB-SubCell"/>
</dbReference>
<evidence type="ECO:0000313" key="10">
    <source>
        <dbReference type="RefSeq" id="XP_053541998.1"/>
    </source>
</evidence>
<proteinExistence type="predicted"/>
<comment type="subcellular location">
    <subcellularLocation>
        <location evidence="1">Cytoplasm</location>
        <location evidence="1">Cytoskeleton</location>
        <location evidence="1">Microtubule organizing center</location>
        <location evidence="1">Centrosome</location>
    </subcellularLocation>
</comment>
<keyword evidence="3" id="KW-0597">Phosphoprotein</keyword>
<dbReference type="PANTHER" id="PTHR44981:SF1">
    <property type="entry name" value="A-KINASE ANCHOR PROTEIN 9"/>
    <property type="match status" value="1"/>
</dbReference>
<feature type="coiled-coil region" evidence="6">
    <location>
        <begin position="1940"/>
        <end position="2031"/>
    </location>
</feature>